<accession>A0A0F9E9L2</accession>
<evidence type="ECO:0000313" key="1">
    <source>
        <dbReference type="EMBL" id="KKL20703.1"/>
    </source>
</evidence>
<reference evidence="1" key="1">
    <citation type="journal article" date="2015" name="Nature">
        <title>Complex archaea that bridge the gap between prokaryotes and eukaryotes.</title>
        <authorList>
            <person name="Spang A."/>
            <person name="Saw J.H."/>
            <person name="Jorgensen S.L."/>
            <person name="Zaremba-Niedzwiedzka K."/>
            <person name="Martijn J."/>
            <person name="Lind A.E."/>
            <person name="van Eijk R."/>
            <person name="Schleper C."/>
            <person name="Guy L."/>
            <person name="Ettema T.J."/>
        </authorList>
    </citation>
    <scope>NUCLEOTIDE SEQUENCE</scope>
</reference>
<proteinExistence type="predicted"/>
<sequence>MLIDYFIQKPNRKVSHLSQKINSINALKHQHHQAFNYRLKRFAVSKVGIASAFTAGAGYQALNGHKQNSSSKIKLSQFSWLLRLL</sequence>
<name>A0A0F9E9L2_9ZZZZ</name>
<comment type="caution">
    <text evidence="1">The sequence shown here is derived from an EMBL/GenBank/DDBJ whole genome shotgun (WGS) entry which is preliminary data.</text>
</comment>
<protein>
    <submittedName>
        <fullName evidence="1">Uncharacterized protein</fullName>
    </submittedName>
</protein>
<dbReference type="EMBL" id="LAZR01037996">
    <property type="protein sequence ID" value="KKL20703.1"/>
    <property type="molecule type" value="Genomic_DNA"/>
</dbReference>
<gene>
    <name evidence="1" type="ORF">LCGC14_2452800</name>
</gene>
<organism evidence="1">
    <name type="scientific">marine sediment metagenome</name>
    <dbReference type="NCBI Taxonomy" id="412755"/>
    <lineage>
        <taxon>unclassified sequences</taxon>
        <taxon>metagenomes</taxon>
        <taxon>ecological metagenomes</taxon>
    </lineage>
</organism>
<dbReference type="AlphaFoldDB" id="A0A0F9E9L2"/>